<dbReference type="Proteomes" id="UP000038045">
    <property type="component" value="Unplaced"/>
</dbReference>
<proteinExistence type="predicted"/>
<dbReference type="WBParaSite" id="PTRK_0001054300.1">
    <property type="protein sequence ID" value="PTRK_0001054300.1"/>
    <property type="gene ID" value="PTRK_0001054300"/>
</dbReference>
<accession>A0A0N4ZPT4</accession>
<keyword evidence="1" id="KW-1185">Reference proteome</keyword>
<evidence type="ECO:0000313" key="2">
    <source>
        <dbReference type="WBParaSite" id="PTRK_0001054300.1"/>
    </source>
</evidence>
<dbReference type="AlphaFoldDB" id="A0A0N4ZPT4"/>
<organism evidence="1 2">
    <name type="scientific">Parastrongyloides trichosuri</name>
    <name type="common">Possum-specific nematode worm</name>
    <dbReference type="NCBI Taxonomy" id="131310"/>
    <lineage>
        <taxon>Eukaryota</taxon>
        <taxon>Metazoa</taxon>
        <taxon>Ecdysozoa</taxon>
        <taxon>Nematoda</taxon>
        <taxon>Chromadorea</taxon>
        <taxon>Rhabditida</taxon>
        <taxon>Tylenchina</taxon>
        <taxon>Panagrolaimomorpha</taxon>
        <taxon>Strongyloidoidea</taxon>
        <taxon>Strongyloididae</taxon>
        <taxon>Parastrongyloides</taxon>
    </lineage>
</organism>
<protein>
    <submittedName>
        <fullName evidence="2">Uncharacterized protein</fullName>
    </submittedName>
</protein>
<evidence type="ECO:0000313" key="1">
    <source>
        <dbReference type="Proteomes" id="UP000038045"/>
    </source>
</evidence>
<reference evidence="2" key="1">
    <citation type="submission" date="2017-02" db="UniProtKB">
        <authorList>
            <consortium name="WormBaseParasite"/>
        </authorList>
    </citation>
    <scope>IDENTIFICATION</scope>
</reference>
<name>A0A0N4ZPT4_PARTI</name>
<sequence>MPLDLISKSLDFVDRDIIKNNSQTIVKNDKKMKKIKKNTNKKLTRNNTLTEARRMLRTSAFECNYDEESGEIVKIKGKRKNNNNVDNIISMKKAKKRGQSLIDQYRNSKEEDNNNSCEDEELDDDNHFEEELDIEDINTVVKFVYEESNNRRKALKSLDRSQHGRKRVPIKEKTGSIFKDSEFEELSKKNTTIVLNSKVKKLTSEEEIKKALGIRR</sequence>